<protein>
    <submittedName>
        <fullName evidence="4">Uncharacterized protein</fullName>
    </submittedName>
</protein>
<organism evidence="3 4">
    <name type="scientific">Elaeophora elaphi</name>
    <dbReference type="NCBI Taxonomy" id="1147741"/>
    <lineage>
        <taxon>Eukaryota</taxon>
        <taxon>Metazoa</taxon>
        <taxon>Ecdysozoa</taxon>
        <taxon>Nematoda</taxon>
        <taxon>Chromadorea</taxon>
        <taxon>Rhabditida</taxon>
        <taxon>Spirurina</taxon>
        <taxon>Spiruromorpha</taxon>
        <taxon>Filarioidea</taxon>
        <taxon>Onchocercidae</taxon>
        <taxon>Elaeophora</taxon>
    </lineage>
</organism>
<sequence length="381" mass="43276">MFLISHRSTCLPGAFLDRHSNKIKTALQLNISGELWEKSGWCTPPFIVVYLLIGNAALIITIIAVAILLSKEVNYRSEKEFLLQLQRVYDTAIYSLFGIPIFYIITSIISMAIRLKVIKDSVDFIAQQVNQQGQEFEKTVRRFVTDAFFVKKYFENGPASFAPIEALSVQQAVSKYKEVQKELNVNETIGEISKQLTMLSKMVAKAEGMQFDTKFTKLIEELHKTGQTTIRKSASRITQVKVTKCVDHFDKQPLRTKDVRIKEFSKTSTTSQIGRKHKSRYGALKQRVKGQKSLVAEQKTQLSAMPSSNMARKISQFLEMEKTQSSSHSRNQRNLSTKSRSDGKMIKLPKKSFKTSQSKLKPAKAKSKLSNQSLFYGRNAH</sequence>
<reference evidence="4" key="1">
    <citation type="submission" date="2017-02" db="UniProtKB">
        <authorList>
            <consortium name="WormBaseParasite"/>
        </authorList>
    </citation>
    <scope>IDENTIFICATION</scope>
</reference>
<feature type="transmembrane region" description="Helical" evidence="2">
    <location>
        <begin position="47"/>
        <end position="70"/>
    </location>
</feature>
<evidence type="ECO:0000313" key="3">
    <source>
        <dbReference type="Proteomes" id="UP000050640"/>
    </source>
</evidence>
<evidence type="ECO:0000256" key="1">
    <source>
        <dbReference type="SAM" id="MobiDB-lite"/>
    </source>
</evidence>
<proteinExistence type="predicted"/>
<feature type="compositionally biased region" description="Polar residues" evidence="1">
    <location>
        <begin position="323"/>
        <end position="338"/>
    </location>
</feature>
<feature type="transmembrane region" description="Helical" evidence="2">
    <location>
        <begin position="91"/>
        <end position="113"/>
    </location>
</feature>
<dbReference type="AlphaFoldDB" id="A0A0R3RW10"/>
<feature type="compositionally biased region" description="Basic residues" evidence="1">
    <location>
        <begin position="274"/>
        <end position="290"/>
    </location>
</feature>
<keyword evidence="2" id="KW-0812">Transmembrane</keyword>
<keyword evidence="2" id="KW-0472">Membrane</keyword>
<accession>A0A0R3RW10</accession>
<dbReference type="WBParaSite" id="EEL_0000632401-mRNA-1">
    <property type="protein sequence ID" value="EEL_0000632401-mRNA-1"/>
    <property type="gene ID" value="EEL_0000632401"/>
</dbReference>
<name>A0A0R3RW10_9BILA</name>
<keyword evidence="2" id="KW-1133">Transmembrane helix</keyword>
<feature type="region of interest" description="Disordered" evidence="1">
    <location>
        <begin position="320"/>
        <end position="381"/>
    </location>
</feature>
<keyword evidence="3" id="KW-1185">Reference proteome</keyword>
<feature type="region of interest" description="Disordered" evidence="1">
    <location>
        <begin position="267"/>
        <end position="294"/>
    </location>
</feature>
<evidence type="ECO:0000256" key="2">
    <source>
        <dbReference type="SAM" id="Phobius"/>
    </source>
</evidence>
<dbReference type="Proteomes" id="UP000050640">
    <property type="component" value="Unplaced"/>
</dbReference>
<evidence type="ECO:0000313" key="4">
    <source>
        <dbReference type="WBParaSite" id="EEL_0000632401-mRNA-1"/>
    </source>
</evidence>